<accession>A0A6L5HNR0</accession>
<evidence type="ECO:0000313" key="1">
    <source>
        <dbReference type="EMBL" id="MQU04698.1"/>
    </source>
</evidence>
<comment type="caution">
    <text evidence="1">The sequence shown here is derived from an EMBL/GenBank/DDBJ whole genome shotgun (WGS) entry which is preliminary data.</text>
</comment>
<dbReference type="AlphaFoldDB" id="A0A6L5HNR0"/>
<dbReference type="Proteomes" id="UP000478064">
    <property type="component" value="Unassembled WGS sequence"/>
</dbReference>
<dbReference type="EMBL" id="WIVU01000004">
    <property type="protein sequence ID" value="MQU04698.1"/>
    <property type="molecule type" value="Genomic_DNA"/>
</dbReference>
<organism evidence="1 2">
    <name type="scientific">Pseudomonas helleri</name>
    <dbReference type="NCBI Taxonomy" id="1608996"/>
    <lineage>
        <taxon>Bacteria</taxon>
        <taxon>Pseudomonadati</taxon>
        <taxon>Pseudomonadota</taxon>
        <taxon>Gammaproteobacteria</taxon>
        <taxon>Pseudomonadales</taxon>
        <taxon>Pseudomonadaceae</taxon>
        <taxon>Pseudomonas</taxon>
    </lineage>
</organism>
<reference evidence="1 2" key="1">
    <citation type="submission" date="2019-10" db="EMBL/GenBank/DDBJ databases">
        <title>Evaluation of single-gene subtyping targets for Pseudomonas.</title>
        <authorList>
            <person name="Reichler S.J."/>
            <person name="Orsi R.H."/>
            <person name="Wiedmann M."/>
            <person name="Martin N.H."/>
            <person name="Murphy S.I."/>
        </authorList>
    </citation>
    <scope>NUCLEOTIDE SEQUENCE [LARGE SCALE GENOMIC DNA]</scope>
    <source>
        <strain evidence="1 2">FSL R10-1637</strain>
    </source>
</reference>
<name>A0A6L5HNR0_9PSED</name>
<gene>
    <name evidence="1" type="ORF">GHO27_03240</name>
</gene>
<sequence>MADEIKFKKARGYGGFAGVFEVFGECYDCPLEVVREVGIRHKLRARHAPEIHKKGVIA</sequence>
<evidence type="ECO:0000313" key="2">
    <source>
        <dbReference type="Proteomes" id="UP000478064"/>
    </source>
</evidence>
<proteinExistence type="predicted"/>
<protein>
    <submittedName>
        <fullName evidence="1">Uncharacterized protein</fullName>
    </submittedName>
</protein>